<dbReference type="RefSeq" id="WP_072304017.1">
    <property type="nucleotide sequence ID" value="NZ_FPIY01000003.1"/>
</dbReference>
<dbReference type="STRING" id="76595.SAMN05660313_02382"/>
<dbReference type="SUPFAM" id="SSF160113">
    <property type="entry name" value="YegP-like"/>
    <property type="match status" value="1"/>
</dbReference>
<reference evidence="3" key="1">
    <citation type="submission" date="2016-11" db="EMBL/GenBank/DDBJ databases">
        <authorList>
            <person name="Varghese N."/>
            <person name="Submissions S."/>
        </authorList>
    </citation>
    <scope>NUCLEOTIDE SEQUENCE [LARGE SCALE GENOMIC DNA]</scope>
    <source>
        <strain evidence="3">DSM 24786</strain>
    </source>
</reference>
<dbReference type="Gene3D" id="2.30.29.80">
    <property type="match status" value="1"/>
</dbReference>
<dbReference type="OrthoDB" id="9802792at2"/>
<evidence type="ECO:0000313" key="2">
    <source>
        <dbReference type="EMBL" id="SFW55363.1"/>
    </source>
</evidence>
<name>A0A1K1Q6P4_9FLAO</name>
<keyword evidence="3" id="KW-1185">Reference proteome</keyword>
<evidence type="ECO:0000259" key="1">
    <source>
        <dbReference type="Pfam" id="PF07411"/>
    </source>
</evidence>
<dbReference type="InterPro" id="IPR010879">
    <property type="entry name" value="DUF1508"/>
</dbReference>
<dbReference type="AlphaFoldDB" id="A0A1K1Q6P4"/>
<dbReference type="Pfam" id="PF07411">
    <property type="entry name" value="DUF1508"/>
    <property type="match status" value="1"/>
</dbReference>
<gene>
    <name evidence="2" type="ORF">SAMN05660313_02382</name>
</gene>
<sequence length="115" mass="13552">MTKPYYEVKKTITNTFYFNLKTSEDEIILYGETCKTLKLCKQQIIFIKQNAYDYDCYQSKITKNNKHYFNLLQKEDIILGQSNKYNTLEEKELAIAAVMLYATVATIDFLNESDE</sequence>
<dbReference type="InterPro" id="IPR051141">
    <property type="entry name" value="UPF0339_domain"/>
</dbReference>
<dbReference type="EMBL" id="FPIY01000003">
    <property type="protein sequence ID" value="SFW55363.1"/>
    <property type="molecule type" value="Genomic_DNA"/>
</dbReference>
<feature type="domain" description="DUF1508" evidence="1">
    <location>
        <begin position="63"/>
        <end position="107"/>
    </location>
</feature>
<dbReference type="PANTHER" id="PTHR40606">
    <property type="match status" value="1"/>
</dbReference>
<organism evidence="2 3">
    <name type="scientific">Cellulophaga fucicola</name>
    <dbReference type="NCBI Taxonomy" id="76595"/>
    <lineage>
        <taxon>Bacteria</taxon>
        <taxon>Pseudomonadati</taxon>
        <taxon>Bacteroidota</taxon>
        <taxon>Flavobacteriia</taxon>
        <taxon>Flavobacteriales</taxon>
        <taxon>Flavobacteriaceae</taxon>
        <taxon>Cellulophaga</taxon>
    </lineage>
</organism>
<evidence type="ECO:0000313" key="3">
    <source>
        <dbReference type="Proteomes" id="UP000183257"/>
    </source>
</evidence>
<dbReference type="PANTHER" id="PTHR40606:SF1">
    <property type="entry name" value="UPF0339 PROTEIN YEGP"/>
    <property type="match status" value="1"/>
</dbReference>
<dbReference type="Proteomes" id="UP000183257">
    <property type="component" value="Unassembled WGS sequence"/>
</dbReference>
<accession>A0A1K1Q6P4</accession>
<dbReference type="InterPro" id="IPR036913">
    <property type="entry name" value="YegP-like_sf"/>
</dbReference>
<protein>
    <recommendedName>
        <fullName evidence="1">DUF1508 domain-containing protein</fullName>
    </recommendedName>
</protein>
<proteinExistence type="predicted"/>